<dbReference type="RefSeq" id="WP_289365107.1">
    <property type="nucleotide sequence ID" value="NZ_JAUCBP010000007.1"/>
</dbReference>
<dbReference type="InterPro" id="IPR021370">
    <property type="entry name" value="DUF2987"/>
</dbReference>
<protein>
    <submittedName>
        <fullName evidence="1">DUF2987 domain-containing protein</fullName>
    </submittedName>
</protein>
<accession>A0ABT7SXB8</accession>
<reference evidence="1 2" key="1">
    <citation type="submission" date="2023-06" db="EMBL/GenBank/DDBJ databases">
        <title>Alteromonas sp. ASW11-36 isolated from intertidal sand.</title>
        <authorList>
            <person name="Li Y."/>
        </authorList>
    </citation>
    <scope>NUCLEOTIDE SEQUENCE [LARGE SCALE GENOMIC DNA]</scope>
    <source>
        <strain evidence="1 2">ASW11-36</strain>
    </source>
</reference>
<dbReference type="Pfam" id="PF11205">
    <property type="entry name" value="DUF2987"/>
    <property type="match status" value="1"/>
</dbReference>
<keyword evidence="2" id="KW-1185">Reference proteome</keyword>
<organism evidence="1 2">
    <name type="scientific">Alteromonas arenosi</name>
    <dbReference type="NCBI Taxonomy" id="3055817"/>
    <lineage>
        <taxon>Bacteria</taxon>
        <taxon>Pseudomonadati</taxon>
        <taxon>Pseudomonadota</taxon>
        <taxon>Gammaproteobacteria</taxon>
        <taxon>Alteromonadales</taxon>
        <taxon>Alteromonadaceae</taxon>
        <taxon>Alteromonas/Salinimonas group</taxon>
        <taxon>Alteromonas</taxon>
    </lineage>
</organism>
<gene>
    <name evidence="1" type="ORF">QTP81_09470</name>
</gene>
<dbReference type="Proteomes" id="UP001234343">
    <property type="component" value="Unassembled WGS sequence"/>
</dbReference>
<comment type="caution">
    <text evidence="1">The sequence shown here is derived from an EMBL/GenBank/DDBJ whole genome shotgun (WGS) entry which is preliminary data.</text>
</comment>
<evidence type="ECO:0000313" key="1">
    <source>
        <dbReference type="EMBL" id="MDM7860823.1"/>
    </source>
</evidence>
<sequence length="215" mass="24664">MKIQIKCVMALTIALISIPVFAETIELRYKDFYSHVRKLSGEDTQALQFAFGFQHVSEARLCELTSAEIVTQKQRLPLAISAENRFTIQSERALNLADATVVLETSDSVEQCDMSVQLETKPEYLKQYYTSEELRFIFEQYAAFFNEMGSFLSFMMPQVDGLMLHFDDPELDHDIRDAPSIVNGMLQLRSDYWQGNKTLVLPEVPLRITARTDES</sequence>
<evidence type="ECO:0000313" key="2">
    <source>
        <dbReference type="Proteomes" id="UP001234343"/>
    </source>
</evidence>
<name>A0ABT7SXB8_9ALTE</name>
<dbReference type="EMBL" id="JAUCBP010000007">
    <property type="protein sequence ID" value="MDM7860823.1"/>
    <property type="molecule type" value="Genomic_DNA"/>
</dbReference>
<proteinExistence type="predicted"/>